<evidence type="ECO:0000313" key="2">
    <source>
        <dbReference type="Proteomes" id="UP000790709"/>
    </source>
</evidence>
<comment type="caution">
    <text evidence="1">The sequence shown here is derived from an EMBL/GenBank/DDBJ whole genome shotgun (WGS) entry which is preliminary data.</text>
</comment>
<sequence>MVLETKNADPKGGLPLVFTSLNPPSSRAQRTRLRPRVIGALKLILCLYAAATLSAIVSSPWSFLRSRLFFTVQLPSQLVNDDPASEFKDDVFPLRPLAPWDISTDFPYPRLLQYDVEEGTWLRLDVHPKTGDIVFDMAGDLYCLPGAVYAQSNAGVTKAHPILVGVPQDAEPHFSPEGDRLVFKSDAELGVDNIWVTKWLGCEDMDVRSGSNAELSAALALKDHEGELLAKGIKETDERKRRRLLREGRLGAQRVTNETHNWVSDARFHPSGSKVIATKWYFSTRSIGAGEGWEYAVPDLGEGIQKHQVKENSGTRVISKTLPLGWTKGDYIEQQIGHEQFLWAGGDKLIFAKNVRDTDGSYTYSKDVHKGIYSIFSRNLTTGETETLVGASPGGASRPELSRDGRTLAFVRRVRDKEALVLKDLQTGTLHHIWHGLTYDRSTIYAPMGTYPSFAFSPTDDAVIIWAAGQIYSVPLTRNSLGEKVAGGTPTPIRFRAHIEKRLAETRSSQTDIFSLETQDTQRLHAFKELNVDHSGRRAVFQAAGVTYVQEIGTDAPVASKVPVLHADAAYYSPSFVHGADELIIHARWSNTKFTSIELANLADGTAFEVGDVPMGRYYSPVLCECVGSERSIAFVKTGGDLLTGDVVATAGQGLYLGEITLPSSATDKVAIRNLRFVPSEIDVQDEIKLAFIEKNKKLLVQQSDRAFVVDLSTGPDAYGAYAHQTLATGKATAEIVVAPRAVSKGDGYAAQTVAFVNFFHVYLAPGSAVDPEQPVWSKPGNATRGLARLSLDGGHSVTFSRDGKRVFWFLGPYLHSLEVAKLGKCSKAIRDDPSNFGVDCVKEQLEYQEVIVQYLTDITRLKEEARSLAPANVDSDVVVIKNATILTMNTGNPARDLVQNGVIIVRGGVIESVSSIGEVAIPGGATVIDAEGGYVLPGFLDVHAHWSGTGNKHPATSWELETFLAYGVTTVHNPSLDNTLGFIERGLVESGQIIGPRIFHTGDVIYGGSDYTIHQDIADSAEARSALIRIKVEGGPSSFSYKNYNLPSRTSRQRLLLAARNLSMLCVPEGGMNYDWDLTYIIDGMTTIEHNLPVSPLYDDVLNLYALSGTGATPTHIVDYGGMFGEQYLWWHHDVPNDPKLRNFVRHDMLEVLSESTSRPMNSIALFNVSSDIAKMVDRGLSAHIGAHGEPPLGLMYHQEMFYAKAGGLSNYEVIRAATSSAARTFGIFDSLGSLAPGKLADLLVYPAGVDLLNGEIQLSQKLKFVMRGGRVWEADTMTEVFPVKRRKQTRPPFNAE</sequence>
<keyword evidence="2" id="KW-1185">Reference proteome</keyword>
<organism evidence="1 2">
    <name type="scientific">Leucogyrophana mollusca</name>
    <dbReference type="NCBI Taxonomy" id="85980"/>
    <lineage>
        <taxon>Eukaryota</taxon>
        <taxon>Fungi</taxon>
        <taxon>Dikarya</taxon>
        <taxon>Basidiomycota</taxon>
        <taxon>Agaricomycotina</taxon>
        <taxon>Agaricomycetes</taxon>
        <taxon>Agaricomycetidae</taxon>
        <taxon>Boletales</taxon>
        <taxon>Boletales incertae sedis</taxon>
        <taxon>Leucogyrophana</taxon>
    </lineage>
</organism>
<accession>A0ACB8BT12</accession>
<dbReference type="EMBL" id="MU266356">
    <property type="protein sequence ID" value="KAH7928201.1"/>
    <property type="molecule type" value="Genomic_DNA"/>
</dbReference>
<gene>
    <name evidence="1" type="ORF">BV22DRAFT_1005502</name>
</gene>
<dbReference type="Proteomes" id="UP000790709">
    <property type="component" value="Unassembled WGS sequence"/>
</dbReference>
<proteinExistence type="predicted"/>
<protein>
    <submittedName>
        <fullName evidence="1">Uncharacterized protein</fullName>
    </submittedName>
</protein>
<reference evidence="1" key="1">
    <citation type="journal article" date="2021" name="New Phytol.">
        <title>Evolutionary innovations through gain and loss of genes in the ectomycorrhizal Boletales.</title>
        <authorList>
            <person name="Wu G."/>
            <person name="Miyauchi S."/>
            <person name="Morin E."/>
            <person name="Kuo A."/>
            <person name="Drula E."/>
            <person name="Varga T."/>
            <person name="Kohler A."/>
            <person name="Feng B."/>
            <person name="Cao Y."/>
            <person name="Lipzen A."/>
            <person name="Daum C."/>
            <person name="Hundley H."/>
            <person name="Pangilinan J."/>
            <person name="Johnson J."/>
            <person name="Barry K."/>
            <person name="LaButti K."/>
            <person name="Ng V."/>
            <person name="Ahrendt S."/>
            <person name="Min B."/>
            <person name="Choi I.G."/>
            <person name="Park H."/>
            <person name="Plett J.M."/>
            <person name="Magnuson J."/>
            <person name="Spatafora J.W."/>
            <person name="Nagy L.G."/>
            <person name="Henrissat B."/>
            <person name="Grigoriev I.V."/>
            <person name="Yang Z.L."/>
            <person name="Xu J."/>
            <person name="Martin F.M."/>
        </authorList>
    </citation>
    <scope>NUCLEOTIDE SEQUENCE</scope>
    <source>
        <strain evidence="1">KUC20120723A-06</strain>
    </source>
</reference>
<evidence type="ECO:0000313" key="1">
    <source>
        <dbReference type="EMBL" id="KAH7928201.1"/>
    </source>
</evidence>
<name>A0ACB8BT12_9AGAM</name>